<accession>A0A2S4M6E0</accession>
<keyword evidence="9" id="KW-1133">Transmembrane helix</keyword>
<evidence type="ECO:0000256" key="6">
    <source>
        <dbReference type="ARBA" id="ARBA00022777"/>
    </source>
</evidence>
<keyword evidence="5" id="KW-0547">Nucleotide-binding</keyword>
<comment type="catalytic activity">
    <reaction evidence="1">
        <text>ATP + protein L-histidine = ADP + protein N-phospho-L-histidine.</text>
        <dbReference type="EC" id="2.7.13.3"/>
    </reaction>
</comment>
<sequence length="457" mass="49851">MSTEVRPRSRLALPSIPALGARLRSATTTIIAIGVVGVAVILAAWINAQARATAERVSHSIEIRERSERFLGHMRDAETGQRGYLLTHDPAYLGPYTNGRAAALPELDALTQLVEGDAAQTERVAKARSEAIAKLDELDSTIALARAGQFDRAIARVKGGNGFSVMDALRGTVQQLQLGENIRLVALNRSEERRRLLASIGIVVALAGLAFAAWQQLRTRQRRSTLLASSNAQLERIVSERTQQLENERLRIEALLRDVNHRVGNNLAMVSALLNVQSRQTREPAVRDALSQAQSRIQAIAAGQRRLRLDIETDEIDAQPYMEDLLAEIGKAAEGRPIEIVLEMDSIRLPGRDAVSFVVIVNELVTNAIKHAFPDNAPGRIVIRFSEHEEDGATRLVLTVEDDGVGLPVVEPDTKGLGQTVIASLLRSMRATMTSEPLSPGSARPGSKITLTFPKRD</sequence>
<evidence type="ECO:0000256" key="5">
    <source>
        <dbReference type="ARBA" id="ARBA00022741"/>
    </source>
</evidence>
<dbReference type="Gene3D" id="3.30.450.20">
    <property type="entry name" value="PAS domain"/>
    <property type="match status" value="1"/>
</dbReference>
<evidence type="ECO:0000256" key="7">
    <source>
        <dbReference type="ARBA" id="ARBA00022840"/>
    </source>
</evidence>
<dbReference type="OrthoDB" id="7991996at2"/>
<keyword evidence="9" id="KW-0812">Transmembrane</keyword>
<evidence type="ECO:0000256" key="4">
    <source>
        <dbReference type="ARBA" id="ARBA00022679"/>
    </source>
</evidence>
<proteinExistence type="predicted"/>
<dbReference type="Proteomes" id="UP000236919">
    <property type="component" value="Unassembled WGS sequence"/>
</dbReference>
<comment type="caution">
    <text evidence="11">The sequence shown here is derived from an EMBL/GenBank/DDBJ whole genome shotgun (WGS) entry which is preliminary data.</text>
</comment>
<keyword evidence="4" id="KW-0808">Transferase</keyword>
<keyword evidence="9" id="KW-0472">Membrane</keyword>
<dbReference type="EMBL" id="PQFZ01000009">
    <property type="protein sequence ID" value="POR50298.1"/>
    <property type="molecule type" value="Genomic_DNA"/>
</dbReference>
<evidence type="ECO:0000256" key="1">
    <source>
        <dbReference type="ARBA" id="ARBA00000085"/>
    </source>
</evidence>
<evidence type="ECO:0000256" key="8">
    <source>
        <dbReference type="SAM" id="MobiDB-lite"/>
    </source>
</evidence>
<dbReference type="InterPro" id="IPR003594">
    <property type="entry name" value="HATPase_dom"/>
</dbReference>
<dbReference type="PROSITE" id="PS50109">
    <property type="entry name" value="HIS_KIN"/>
    <property type="match status" value="1"/>
</dbReference>
<gene>
    <name evidence="11" type="ORF">CYD53_1095</name>
</gene>
<evidence type="ECO:0000256" key="2">
    <source>
        <dbReference type="ARBA" id="ARBA00012438"/>
    </source>
</evidence>
<dbReference type="InterPro" id="IPR036890">
    <property type="entry name" value="HATPase_C_sf"/>
</dbReference>
<keyword evidence="6 11" id="KW-0418">Kinase</keyword>
<dbReference type="InterPro" id="IPR005467">
    <property type="entry name" value="His_kinase_dom"/>
</dbReference>
<evidence type="ECO:0000313" key="11">
    <source>
        <dbReference type="EMBL" id="POR50298.1"/>
    </source>
</evidence>
<keyword evidence="3" id="KW-0597">Phosphoprotein</keyword>
<dbReference type="GO" id="GO:0005524">
    <property type="term" value="F:ATP binding"/>
    <property type="evidence" value="ECO:0007669"/>
    <property type="project" value="UniProtKB-KW"/>
</dbReference>
<dbReference type="EC" id="2.7.13.3" evidence="2"/>
<name>A0A2S4M6E0_9HYPH</name>
<keyword evidence="7" id="KW-0067">ATP-binding</keyword>
<dbReference type="InterPro" id="IPR011495">
    <property type="entry name" value="Sig_transdc_His_kin_sub2_dim/P"/>
</dbReference>
<dbReference type="SUPFAM" id="SSF55874">
    <property type="entry name" value="ATPase domain of HSP90 chaperone/DNA topoisomerase II/histidine kinase"/>
    <property type="match status" value="1"/>
</dbReference>
<dbReference type="Pfam" id="PF05227">
    <property type="entry name" value="CHASE3"/>
    <property type="match status" value="1"/>
</dbReference>
<dbReference type="InterPro" id="IPR007891">
    <property type="entry name" value="CHASE3"/>
</dbReference>
<reference evidence="11 12" key="1">
    <citation type="submission" date="2018-01" db="EMBL/GenBank/DDBJ databases">
        <title>Genomic Encyclopedia of Type Strains, Phase III (KMG-III): the genomes of soil and plant-associated and newly described type strains.</title>
        <authorList>
            <person name="Whitman W."/>
        </authorList>
    </citation>
    <scope>NUCLEOTIDE SEQUENCE [LARGE SCALE GENOMIC DNA]</scope>
    <source>
        <strain evidence="11 12">1131</strain>
    </source>
</reference>
<organism evidence="11 12">
    <name type="scientific">Bosea psychrotolerans</name>
    <dbReference type="NCBI Taxonomy" id="1871628"/>
    <lineage>
        <taxon>Bacteria</taxon>
        <taxon>Pseudomonadati</taxon>
        <taxon>Pseudomonadota</taxon>
        <taxon>Alphaproteobacteria</taxon>
        <taxon>Hyphomicrobiales</taxon>
        <taxon>Boseaceae</taxon>
        <taxon>Bosea</taxon>
    </lineage>
</organism>
<protein>
    <recommendedName>
        <fullName evidence="2">histidine kinase</fullName>
        <ecNumber evidence="2">2.7.13.3</ecNumber>
    </recommendedName>
</protein>
<dbReference type="SMART" id="SM00387">
    <property type="entry name" value="HATPase_c"/>
    <property type="match status" value="1"/>
</dbReference>
<dbReference type="CDD" id="cd19410">
    <property type="entry name" value="HK9-like_sensor"/>
    <property type="match status" value="1"/>
</dbReference>
<feature type="transmembrane region" description="Helical" evidence="9">
    <location>
        <begin position="196"/>
        <end position="214"/>
    </location>
</feature>
<feature type="domain" description="Histidine kinase" evidence="10">
    <location>
        <begin position="258"/>
        <end position="457"/>
    </location>
</feature>
<dbReference type="GO" id="GO:0004673">
    <property type="term" value="F:protein histidine kinase activity"/>
    <property type="evidence" value="ECO:0007669"/>
    <property type="project" value="UniProtKB-EC"/>
</dbReference>
<dbReference type="PANTHER" id="PTHR41523">
    <property type="entry name" value="TWO-COMPONENT SYSTEM SENSOR PROTEIN"/>
    <property type="match status" value="1"/>
</dbReference>
<dbReference type="Pfam" id="PF02518">
    <property type="entry name" value="HATPase_c"/>
    <property type="match status" value="1"/>
</dbReference>
<evidence type="ECO:0000313" key="12">
    <source>
        <dbReference type="Proteomes" id="UP000236919"/>
    </source>
</evidence>
<dbReference type="Pfam" id="PF07568">
    <property type="entry name" value="HisKA_2"/>
    <property type="match status" value="1"/>
</dbReference>
<feature type="region of interest" description="Disordered" evidence="8">
    <location>
        <begin position="434"/>
        <end position="457"/>
    </location>
</feature>
<feature type="transmembrane region" description="Helical" evidence="9">
    <location>
        <begin position="26"/>
        <end position="46"/>
    </location>
</feature>
<dbReference type="AlphaFoldDB" id="A0A2S4M6E0"/>
<dbReference type="PANTHER" id="PTHR41523:SF8">
    <property type="entry name" value="ETHYLENE RESPONSE SENSOR PROTEIN"/>
    <property type="match status" value="1"/>
</dbReference>
<keyword evidence="12" id="KW-1185">Reference proteome</keyword>
<evidence type="ECO:0000256" key="3">
    <source>
        <dbReference type="ARBA" id="ARBA00022553"/>
    </source>
</evidence>
<evidence type="ECO:0000259" key="10">
    <source>
        <dbReference type="PROSITE" id="PS50109"/>
    </source>
</evidence>
<dbReference type="Gene3D" id="3.30.565.10">
    <property type="entry name" value="Histidine kinase-like ATPase, C-terminal domain"/>
    <property type="match status" value="1"/>
</dbReference>
<evidence type="ECO:0000256" key="9">
    <source>
        <dbReference type="SAM" id="Phobius"/>
    </source>
</evidence>